<dbReference type="GO" id="GO:0006417">
    <property type="term" value="P:regulation of translation"/>
    <property type="evidence" value="ECO:0007669"/>
    <property type="project" value="TreeGrafter"/>
</dbReference>
<evidence type="ECO:0000313" key="4">
    <source>
        <dbReference type="Proteomes" id="UP000295696"/>
    </source>
</evidence>
<feature type="transmembrane region" description="Helical" evidence="1">
    <location>
        <begin position="91"/>
        <end position="114"/>
    </location>
</feature>
<dbReference type="InterPro" id="IPR018764">
    <property type="entry name" value="RskA_C"/>
</dbReference>
<accession>A0A4R3JN85</accession>
<keyword evidence="1" id="KW-1133">Transmembrane helix</keyword>
<reference evidence="3 4" key="1">
    <citation type="submission" date="2019-03" db="EMBL/GenBank/DDBJ databases">
        <title>Genomic Encyclopedia of Type Strains, Phase IV (KMG-IV): sequencing the most valuable type-strain genomes for metagenomic binning, comparative biology and taxonomic classification.</title>
        <authorList>
            <person name="Goeker M."/>
        </authorList>
    </citation>
    <scope>NUCLEOTIDE SEQUENCE [LARGE SCALE GENOMIC DNA]</scope>
    <source>
        <strain evidence="3 4">DSM 104836</strain>
    </source>
</reference>
<dbReference type="EMBL" id="SLZU01000001">
    <property type="protein sequence ID" value="TCS67022.1"/>
    <property type="molecule type" value="Genomic_DNA"/>
</dbReference>
<sequence length="230" mass="24524">MPVTAAHSAQGEDNPLIHAAEYVLGLLEPRAVREFEMEMAENPDLRDEVVFWTEQFAELQVGAGDVPPRPEVFRAIKKQIFGRAFGLFSQVASYVIGACAALALVWVVFGMGLLDPYLSPHHRAALTSPDGTMRFEVVYDARQGGLLLHHGGGGLPIGTVAEVWLLVGDTAPVSLGRMGPGVETRLPVAEELAPLVRFATLAISAEAEDSAASDVPTEPFLASGRLSLGP</sequence>
<proteinExistence type="predicted"/>
<dbReference type="GO" id="GO:0005886">
    <property type="term" value="C:plasma membrane"/>
    <property type="evidence" value="ECO:0007669"/>
    <property type="project" value="InterPro"/>
</dbReference>
<dbReference type="PANTHER" id="PTHR37461:SF1">
    <property type="entry name" value="ANTI-SIGMA-K FACTOR RSKA"/>
    <property type="match status" value="1"/>
</dbReference>
<feature type="domain" description="Anti-sigma K factor RskA C-terminal" evidence="2">
    <location>
        <begin position="98"/>
        <end position="219"/>
    </location>
</feature>
<dbReference type="InterPro" id="IPR051474">
    <property type="entry name" value="Anti-sigma-K/W_factor"/>
</dbReference>
<comment type="caution">
    <text evidence="3">The sequence shown here is derived from an EMBL/GenBank/DDBJ whole genome shotgun (WGS) entry which is preliminary data.</text>
</comment>
<dbReference type="PANTHER" id="PTHR37461">
    <property type="entry name" value="ANTI-SIGMA-K FACTOR RSKA"/>
    <property type="match status" value="1"/>
</dbReference>
<dbReference type="AlphaFoldDB" id="A0A4R3JN85"/>
<dbReference type="Proteomes" id="UP000295696">
    <property type="component" value="Unassembled WGS sequence"/>
</dbReference>
<evidence type="ECO:0000313" key="3">
    <source>
        <dbReference type="EMBL" id="TCS67022.1"/>
    </source>
</evidence>
<dbReference type="Pfam" id="PF10099">
    <property type="entry name" value="RskA_C"/>
    <property type="match status" value="1"/>
</dbReference>
<keyword evidence="1" id="KW-0812">Transmembrane</keyword>
<organism evidence="3 4">
    <name type="scientific">Primorskyibacter sedentarius</name>
    <dbReference type="NCBI Taxonomy" id="745311"/>
    <lineage>
        <taxon>Bacteria</taxon>
        <taxon>Pseudomonadati</taxon>
        <taxon>Pseudomonadota</taxon>
        <taxon>Alphaproteobacteria</taxon>
        <taxon>Rhodobacterales</taxon>
        <taxon>Roseobacteraceae</taxon>
        <taxon>Primorskyibacter</taxon>
    </lineage>
</organism>
<keyword evidence="4" id="KW-1185">Reference proteome</keyword>
<evidence type="ECO:0000259" key="2">
    <source>
        <dbReference type="Pfam" id="PF10099"/>
    </source>
</evidence>
<protein>
    <submittedName>
        <fullName evidence="3">Anti-sigma-K factor RskA</fullName>
    </submittedName>
</protein>
<keyword evidence="1" id="KW-0472">Membrane</keyword>
<name>A0A4R3JN85_9RHOB</name>
<gene>
    <name evidence="3" type="ORF">EDD52_101111</name>
</gene>
<dbReference type="GO" id="GO:0016989">
    <property type="term" value="F:sigma factor antagonist activity"/>
    <property type="evidence" value="ECO:0007669"/>
    <property type="project" value="TreeGrafter"/>
</dbReference>
<evidence type="ECO:0000256" key="1">
    <source>
        <dbReference type="SAM" id="Phobius"/>
    </source>
</evidence>